<keyword evidence="3" id="KW-1185">Reference proteome</keyword>
<dbReference type="EMBL" id="BMJW01000001">
    <property type="protein sequence ID" value="GGG89476.1"/>
    <property type="molecule type" value="Genomic_DNA"/>
</dbReference>
<reference evidence="2" key="2">
    <citation type="submission" date="2020-09" db="EMBL/GenBank/DDBJ databases">
        <authorList>
            <person name="Sun Q."/>
            <person name="Zhou Y."/>
        </authorList>
    </citation>
    <scope>NUCLEOTIDE SEQUENCE</scope>
    <source>
        <strain evidence="2">CGMCC 1.15763</strain>
    </source>
</reference>
<evidence type="ECO:0000256" key="1">
    <source>
        <dbReference type="SAM" id="SignalP"/>
    </source>
</evidence>
<accession>A0A917HV78</accession>
<dbReference type="Proteomes" id="UP000633278">
    <property type="component" value="Unassembled WGS sequence"/>
</dbReference>
<keyword evidence="1" id="KW-0732">Signal</keyword>
<dbReference type="AlphaFoldDB" id="A0A917HV78"/>
<evidence type="ECO:0008006" key="4">
    <source>
        <dbReference type="Google" id="ProtNLM"/>
    </source>
</evidence>
<proteinExistence type="predicted"/>
<name>A0A917HV78_9FLAO</name>
<dbReference type="PROSITE" id="PS51257">
    <property type="entry name" value="PROKAR_LIPOPROTEIN"/>
    <property type="match status" value="1"/>
</dbReference>
<evidence type="ECO:0000313" key="2">
    <source>
        <dbReference type="EMBL" id="GGG89476.1"/>
    </source>
</evidence>
<protein>
    <recommendedName>
        <fullName evidence="4">Right handed beta helix region</fullName>
    </recommendedName>
</protein>
<sequence>MRYTFSFIALILLIAMSSCRKDFETIPNFGSLHFSKDTVYLDTVFSTIGSSTYNLKVYNKSSKAISIPSIELANGTSSNYRLNVDGIPGKQFQDIDILANDSLYVFIETTVDASNITNPLYTDKIVFDTGVNAQEVTLVTLVQDATFLYPGRNANTLEIDSLVIGGNKFSQGRFLNDSELIFTNQKPYVVYGYIGVPKNKTLQIDAGAKIHFHQNSGLIVDSKASLKINGTLTEPVIIEGDRLEPNFSEVPGQWGAIWLRAGSTDNQIDYTTIKNGTIGILVDSIGSPTLPTLSIKNSQIYNQSSFGILGRETHIKGENLVIGNTGQISLAATIGGKYHFTHCTFANYWTGSFRDDPAVLVTNYFNYTNSNNQEITETRDLVTADFINCIIDGNNNIELIFDKADGSQFNYSVKNSMLRFNDVNNNFTAIAELDFEDQNHYQNNILNGTPNFKNPFLNDFFIGSDNSGVGKAALNAAQSIPLDLLGKDRTSSPDMGAYQHGTWLND</sequence>
<feature type="chain" id="PRO_5037679284" description="Right handed beta helix region" evidence="1">
    <location>
        <begin position="21"/>
        <end position="506"/>
    </location>
</feature>
<gene>
    <name evidence="2" type="ORF">GCM10011416_02400</name>
</gene>
<dbReference type="RefSeq" id="WP_188597448.1">
    <property type="nucleotide sequence ID" value="NZ_BMJW01000001.1"/>
</dbReference>
<organism evidence="2 3">
    <name type="scientific">Polaribacter pacificus</name>
    <dbReference type="NCBI Taxonomy" id="1775173"/>
    <lineage>
        <taxon>Bacteria</taxon>
        <taxon>Pseudomonadati</taxon>
        <taxon>Bacteroidota</taxon>
        <taxon>Flavobacteriia</taxon>
        <taxon>Flavobacteriales</taxon>
        <taxon>Flavobacteriaceae</taxon>
    </lineage>
</organism>
<feature type="signal peptide" evidence="1">
    <location>
        <begin position="1"/>
        <end position="20"/>
    </location>
</feature>
<comment type="caution">
    <text evidence="2">The sequence shown here is derived from an EMBL/GenBank/DDBJ whole genome shotgun (WGS) entry which is preliminary data.</text>
</comment>
<evidence type="ECO:0000313" key="3">
    <source>
        <dbReference type="Proteomes" id="UP000633278"/>
    </source>
</evidence>
<reference evidence="2" key="1">
    <citation type="journal article" date="2014" name="Int. J. Syst. Evol. Microbiol.">
        <title>Complete genome sequence of Corynebacterium casei LMG S-19264T (=DSM 44701T), isolated from a smear-ripened cheese.</title>
        <authorList>
            <consortium name="US DOE Joint Genome Institute (JGI-PGF)"/>
            <person name="Walter F."/>
            <person name="Albersmeier A."/>
            <person name="Kalinowski J."/>
            <person name="Ruckert C."/>
        </authorList>
    </citation>
    <scope>NUCLEOTIDE SEQUENCE</scope>
    <source>
        <strain evidence="2">CGMCC 1.15763</strain>
    </source>
</reference>